<comment type="similarity">
    <text evidence="3">Belongs to the DegT/DnrJ/EryC1 family.</text>
</comment>
<dbReference type="EMBL" id="LBVU01000004">
    <property type="protein sequence ID" value="KKQ91829.1"/>
    <property type="molecule type" value="Genomic_DNA"/>
</dbReference>
<evidence type="ECO:0008006" key="6">
    <source>
        <dbReference type="Google" id="ProtNLM"/>
    </source>
</evidence>
<evidence type="ECO:0000256" key="3">
    <source>
        <dbReference type="RuleBase" id="RU004508"/>
    </source>
</evidence>
<evidence type="ECO:0000256" key="2">
    <source>
        <dbReference type="PIRSR" id="PIRSR000390-2"/>
    </source>
</evidence>
<dbReference type="GO" id="GO:0000271">
    <property type="term" value="P:polysaccharide biosynthetic process"/>
    <property type="evidence" value="ECO:0007669"/>
    <property type="project" value="TreeGrafter"/>
</dbReference>
<gene>
    <name evidence="4" type="ORF">UT17_C0004G0177</name>
</gene>
<dbReference type="InterPro" id="IPR015421">
    <property type="entry name" value="PyrdxlP-dep_Trfase_major"/>
</dbReference>
<dbReference type="Pfam" id="PF01041">
    <property type="entry name" value="DegT_DnrJ_EryC1"/>
    <property type="match status" value="1"/>
</dbReference>
<dbReference type="CDD" id="cd00616">
    <property type="entry name" value="AHBA_syn"/>
    <property type="match status" value="1"/>
</dbReference>
<dbReference type="PANTHER" id="PTHR30244:SF34">
    <property type="entry name" value="DTDP-4-AMINO-4,6-DIDEOXYGALACTOSE TRANSAMINASE"/>
    <property type="match status" value="1"/>
</dbReference>
<dbReference type="Proteomes" id="UP000034774">
    <property type="component" value="Unassembled WGS sequence"/>
</dbReference>
<dbReference type="Gene3D" id="3.40.640.10">
    <property type="entry name" value="Type I PLP-dependent aspartate aminotransferase-like (Major domain)"/>
    <property type="match status" value="1"/>
</dbReference>
<evidence type="ECO:0000256" key="1">
    <source>
        <dbReference type="PIRSR" id="PIRSR000390-1"/>
    </source>
</evidence>
<dbReference type="InterPro" id="IPR015422">
    <property type="entry name" value="PyrdxlP-dep_Trfase_small"/>
</dbReference>
<dbReference type="InterPro" id="IPR015424">
    <property type="entry name" value="PyrdxlP-dep_Trfase"/>
</dbReference>
<dbReference type="PATRIC" id="fig|1618572.3.peg.897"/>
<feature type="modified residue" description="N6-(pyridoxal phosphate)lysine" evidence="2">
    <location>
        <position position="170"/>
    </location>
</feature>
<keyword evidence="2 3" id="KW-0663">Pyridoxal phosphate</keyword>
<evidence type="ECO:0000313" key="5">
    <source>
        <dbReference type="Proteomes" id="UP000034774"/>
    </source>
</evidence>
<dbReference type="GO" id="GO:0030170">
    <property type="term" value="F:pyridoxal phosphate binding"/>
    <property type="evidence" value="ECO:0007669"/>
    <property type="project" value="TreeGrafter"/>
</dbReference>
<dbReference type="SUPFAM" id="SSF53383">
    <property type="entry name" value="PLP-dependent transferases"/>
    <property type="match status" value="1"/>
</dbReference>
<accession>A0A0G0P154</accession>
<comment type="caution">
    <text evidence="4">The sequence shown here is derived from an EMBL/GenBank/DDBJ whole genome shotgun (WGS) entry which is preliminary data.</text>
</comment>
<sequence length="352" mass="39524">MKQIPFERPSIGKEEIKAVTKVLKSGWLTMGPETQAFEEEFAKYVGAKHAIAVNSATSGLFLALKALGIKNGDEVIVPSFTFAATANVVVHCGATPVFVDIREDDFTMDQKSLDAAITKKTKAIIPVHYAANRAHIKTSIPVIEDSAHLIEKDGENIKAFASCYSFYATKNMTTGEGGMITTSDSKVADWLRMARLHGLSRDAWKRYGLQSKWVYTVEFSGWKFNTTDLNSSIGRVQLKRLPSFEKRRRHVVDLYNKLLGLKNKGTHLYPILVENRDDFFNFMKENGIGCSFNFTPLHQQPAFKGYKNKKLPITEYVGPRVATIPLDAVVTDKEVEKIAKLINKYNYRKTSV</sequence>
<dbReference type="Gene3D" id="3.90.1150.10">
    <property type="entry name" value="Aspartate Aminotransferase, domain 1"/>
    <property type="match status" value="1"/>
</dbReference>
<dbReference type="PANTHER" id="PTHR30244">
    <property type="entry name" value="TRANSAMINASE"/>
    <property type="match status" value="1"/>
</dbReference>
<feature type="active site" description="Proton acceptor" evidence="1">
    <location>
        <position position="170"/>
    </location>
</feature>
<reference evidence="4 5" key="1">
    <citation type="journal article" date="2015" name="Nature">
        <title>rRNA introns, odd ribosomes, and small enigmatic genomes across a large radiation of phyla.</title>
        <authorList>
            <person name="Brown C.T."/>
            <person name="Hug L.A."/>
            <person name="Thomas B.C."/>
            <person name="Sharon I."/>
            <person name="Castelle C.J."/>
            <person name="Singh A."/>
            <person name="Wilkins M.J."/>
            <person name="Williams K.H."/>
            <person name="Banfield J.F."/>
        </authorList>
    </citation>
    <scope>NUCLEOTIDE SEQUENCE [LARGE SCALE GENOMIC DNA]</scope>
</reference>
<evidence type="ECO:0000313" key="4">
    <source>
        <dbReference type="EMBL" id="KKQ91829.1"/>
    </source>
</evidence>
<dbReference type="STRING" id="1618572.UT17_C0004G0177"/>
<dbReference type="GO" id="GO:0008483">
    <property type="term" value="F:transaminase activity"/>
    <property type="evidence" value="ECO:0007669"/>
    <property type="project" value="TreeGrafter"/>
</dbReference>
<name>A0A0G0P154_9BACT</name>
<proteinExistence type="inferred from homology"/>
<protein>
    <recommendedName>
        <fullName evidence="6">DegT/DnrJ/EryC1/StrS aminotransferase</fullName>
    </recommendedName>
</protein>
<organism evidence="4 5">
    <name type="scientific">Candidatus Woesebacteria bacterium GW2011_GWB1_39_10</name>
    <dbReference type="NCBI Taxonomy" id="1618572"/>
    <lineage>
        <taxon>Bacteria</taxon>
        <taxon>Candidatus Woeseibacteriota</taxon>
    </lineage>
</organism>
<dbReference type="PIRSF" id="PIRSF000390">
    <property type="entry name" value="PLP_StrS"/>
    <property type="match status" value="1"/>
</dbReference>
<dbReference type="InterPro" id="IPR000653">
    <property type="entry name" value="DegT/StrS_aminotransferase"/>
</dbReference>
<dbReference type="AlphaFoldDB" id="A0A0G0P154"/>